<comment type="caution">
    <text evidence="1">The sequence shown here is derived from an EMBL/GenBank/DDBJ whole genome shotgun (WGS) entry which is preliminary data.</text>
</comment>
<sequence length="480" mass="51824">MSGLNVFATTYNLNTRGSSLSPTHLQHWLRPAFSSENATSSPDLVVIGVQELIPLYESLSGFGAGFIANFQNAIVAALNTLAASLFPSNASSFASVAPRSDHRASSIGSIILLVFHNTQSLPAQKLGRPSISRLGLGVGSTYGLDVWSESRGGYGMGNKGAVGLRIPINRGKEEEVWESFTFVSAHLAAHDENLETRNANYRRILSSLLFTPSSSLDKPLRVWQTSHLIFLGDLNYRLATPLTGLDKALIDTSLQQRQGDVAADADLAKEREKLVALDTLKQQQARGKAFAFLSEGELANFAPTYKRIVGHVDGYNKKRRPGYTDRILFASYRSRPVSEGYSDNSAETSPLLAESAGGDTDNDVGSQPRIVTYDSIPDLTVSDHKPVYAFIKIPVPSRDTGHRYSSQPQTPLISLPTSCATPATDALSLGTRKAVATATDRIVGLTWYGTVTLGAGNLMAGIAVEVLLLIVGFTWFMGLW</sequence>
<name>A0ACC2WN58_9TREE</name>
<protein>
    <submittedName>
        <fullName evidence="1">Uncharacterized protein</fullName>
    </submittedName>
</protein>
<evidence type="ECO:0000313" key="2">
    <source>
        <dbReference type="Proteomes" id="UP001230649"/>
    </source>
</evidence>
<keyword evidence="2" id="KW-1185">Reference proteome</keyword>
<dbReference type="EMBL" id="JASBWS010000014">
    <property type="protein sequence ID" value="KAJ9112760.1"/>
    <property type="molecule type" value="Genomic_DNA"/>
</dbReference>
<organism evidence="1 2">
    <name type="scientific">Naganishia adeliensis</name>
    <dbReference type="NCBI Taxonomy" id="92952"/>
    <lineage>
        <taxon>Eukaryota</taxon>
        <taxon>Fungi</taxon>
        <taxon>Dikarya</taxon>
        <taxon>Basidiomycota</taxon>
        <taxon>Agaricomycotina</taxon>
        <taxon>Tremellomycetes</taxon>
        <taxon>Filobasidiales</taxon>
        <taxon>Filobasidiaceae</taxon>
        <taxon>Naganishia</taxon>
    </lineage>
</organism>
<dbReference type="Proteomes" id="UP001230649">
    <property type="component" value="Unassembled WGS sequence"/>
</dbReference>
<evidence type="ECO:0000313" key="1">
    <source>
        <dbReference type="EMBL" id="KAJ9112760.1"/>
    </source>
</evidence>
<accession>A0ACC2WN58</accession>
<proteinExistence type="predicted"/>
<gene>
    <name evidence="1" type="ORF">QFC20_002085</name>
</gene>
<reference evidence="1" key="1">
    <citation type="submission" date="2023-04" db="EMBL/GenBank/DDBJ databases">
        <title>Draft Genome sequencing of Naganishia species isolated from polar environments using Oxford Nanopore Technology.</title>
        <authorList>
            <person name="Leo P."/>
            <person name="Venkateswaran K."/>
        </authorList>
    </citation>
    <scope>NUCLEOTIDE SEQUENCE</scope>
    <source>
        <strain evidence="1">MNA-CCFEE 5262</strain>
    </source>
</reference>